<reference evidence="2 3" key="1">
    <citation type="submission" date="2024-09" db="EMBL/GenBank/DDBJ databases">
        <title>Floridaenema gen nov. (Aerosakkonemataceae, Aerosakkonematales ord. nov., Cyanobacteria) from benthic tropical and subtropical fresh waters, with the description of four new species.</title>
        <authorList>
            <person name="Moretto J.A."/>
            <person name="Berthold D.E."/>
            <person name="Lefler F.W."/>
            <person name="Huang I.-S."/>
            <person name="Laughinghouse H. IV."/>
        </authorList>
    </citation>
    <scope>NUCLEOTIDE SEQUENCE [LARGE SCALE GENOMIC DNA]</scope>
    <source>
        <strain evidence="2 3">BLCC-F50</strain>
    </source>
</reference>
<dbReference type="SUPFAM" id="SSF54427">
    <property type="entry name" value="NTF2-like"/>
    <property type="match status" value="1"/>
</dbReference>
<evidence type="ECO:0000313" key="2">
    <source>
        <dbReference type="EMBL" id="MFB2894058.1"/>
    </source>
</evidence>
<sequence>MNATQNPTEVAFEVRDRLEIADAVYRFVAGIDFSDEELFVSAFAPDAIVDVTSNNKMWGTDYPIFEGRDLILQVFKNSVFSLDTTHAVSNPRTKINGDTATLHTITEAQHFPPGDRTRHCLIKSHYHVNLVRDRDRWVIAKLVINSVWFTGDPNILIGK</sequence>
<dbReference type="EMBL" id="JBHFNR010000098">
    <property type="protein sequence ID" value="MFB2894058.1"/>
    <property type="molecule type" value="Genomic_DNA"/>
</dbReference>
<name>A0ABV4XQQ9_9CYAN</name>
<dbReference type="Gene3D" id="3.10.450.50">
    <property type="match status" value="1"/>
</dbReference>
<keyword evidence="3" id="KW-1185">Reference proteome</keyword>
<dbReference type="InterPro" id="IPR032710">
    <property type="entry name" value="NTF2-like_dom_sf"/>
</dbReference>
<dbReference type="Pfam" id="PF13577">
    <property type="entry name" value="SnoaL_4"/>
    <property type="match status" value="1"/>
</dbReference>
<evidence type="ECO:0000259" key="1">
    <source>
        <dbReference type="Pfam" id="PF13577"/>
    </source>
</evidence>
<comment type="caution">
    <text evidence="2">The sequence shown here is derived from an EMBL/GenBank/DDBJ whole genome shotgun (WGS) entry which is preliminary data.</text>
</comment>
<dbReference type="RefSeq" id="WP_413263710.1">
    <property type="nucleotide sequence ID" value="NZ_JBHFNR010000098.1"/>
</dbReference>
<dbReference type="InterPro" id="IPR037401">
    <property type="entry name" value="SnoaL-like"/>
</dbReference>
<accession>A0ABV4XQQ9</accession>
<feature type="domain" description="SnoaL-like" evidence="1">
    <location>
        <begin position="13"/>
        <end position="142"/>
    </location>
</feature>
<dbReference type="Proteomes" id="UP001576784">
    <property type="component" value="Unassembled WGS sequence"/>
</dbReference>
<proteinExistence type="predicted"/>
<gene>
    <name evidence="2" type="ORF">ACE1CI_14200</name>
</gene>
<evidence type="ECO:0000313" key="3">
    <source>
        <dbReference type="Proteomes" id="UP001576784"/>
    </source>
</evidence>
<organism evidence="2 3">
    <name type="scientific">Floridaenema flaviceps BLCC-F50</name>
    <dbReference type="NCBI Taxonomy" id="3153642"/>
    <lineage>
        <taxon>Bacteria</taxon>
        <taxon>Bacillati</taxon>
        <taxon>Cyanobacteriota</taxon>
        <taxon>Cyanophyceae</taxon>
        <taxon>Oscillatoriophycideae</taxon>
        <taxon>Aerosakkonematales</taxon>
        <taxon>Aerosakkonemataceae</taxon>
        <taxon>Floridanema</taxon>
        <taxon>Floridanema flaviceps</taxon>
    </lineage>
</organism>
<protein>
    <submittedName>
        <fullName evidence="2">Nuclear transport factor 2 family protein</fullName>
    </submittedName>
</protein>